<dbReference type="AlphaFoldDB" id="E6TU01"/>
<dbReference type="Gene3D" id="3.40.190.10">
    <property type="entry name" value="Periplasmic binding protein-like II"/>
    <property type="match status" value="2"/>
</dbReference>
<keyword evidence="6" id="KW-0472">Membrane</keyword>
<keyword evidence="6" id="KW-0449">Lipoprotein</keyword>
<keyword evidence="9" id="KW-1185">Reference proteome</keyword>
<accession>E6TU01</accession>
<evidence type="ECO:0000256" key="2">
    <source>
        <dbReference type="ARBA" id="ARBA00022448"/>
    </source>
</evidence>
<dbReference type="GO" id="GO:0015144">
    <property type="term" value="F:carbohydrate transmembrane transporter activity"/>
    <property type="evidence" value="ECO:0007669"/>
    <property type="project" value="InterPro"/>
</dbReference>
<dbReference type="GO" id="GO:1901982">
    <property type="term" value="F:maltose binding"/>
    <property type="evidence" value="ECO:0007669"/>
    <property type="project" value="TreeGrafter"/>
</dbReference>
<evidence type="ECO:0000256" key="4">
    <source>
        <dbReference type="ARBA" id="ARBA00022729"/>
    </source>
</evidence>
<sequence precursor="true">MLKNKKWSLIISLIALTLLLVACGPDRDDVDTPANTDSDDNGETSEGTTEETDPEELTIWVNDEEHEVAIVTALTEEFTDETGVAVNVVPMGMGDQEDAISLDGPAGRGPDLFYQPGVGSLSLRGLVQPMNVDQAILDAYSPGSVEALSYEGEIYGLPAVVESIGLYYNTELVPEAPETIEDLERIALELTDASNDEYGFLYPADDFYFSFPFMAGYGAYIFGEDDGVFDLDDIGLANDGAVEGASLIQGWFESGILPQGVDGDVRSGLFNDGKAGIVVDGPWAMRDYQEALGENLATAPLPQLDNGEYPITFLGTKGWMLSQYSEQPELATELAIFLTNESSLTKLFEATGEMPANSEILASSQLQDDPLLTGFATQLERAEPFPPVPALSTVWDPMADALQFITQGDDVLETLEEEVDVVRQDIDMNYR</sequence>
<dbReference type="Proteomes" id="UP000001401">
    <property type="component" value="Chromosome"/>
</dbReference>
<evidence type="ECO:0000313" key="8">
    <source>
        <dbReference type="EMBL" id="ADU32032.1"/>
    </source>
</evidence>
<dbReference type="InterPro" id="IPR006061">
    <property type="entry name" value="SBP_1_CS"/>
</dbReference>
<name>E6TU01_EVAC2</name>
<dbReference type="Pfam" id="PF13416">
    <property type="entry name" value="SBP_bac_8"/>
    <property type="match status" value="1"/>
</dbReference>
<evidence type="ECO:0000256" key="1">
    <source>
        <dbReference type="ARBA" id="ARBA00008520"/>
    </source>
</evidence>
<dbReference type="GO" id="GO:0055052">
    <property type="term" value="C:ATP-binding cassette (ABC) transporter complex, substrate-binding subunit-containing"/>
    <property type="evidence" value="ECO:0007669"/>
    <property type="project" value="TreeGrafter"/>
</dbReference>
<gene>
    <name evidence="8" type="ordered locus">Bcell_3792</name>
</gene>
<dbReference type="PANTHER" id="PTHR30061">
    <property type="entry name" value="MALTOSE-BINDING PERIPLASMIC PROTEIN"/>
    <property type="match status" value="1"/>
</dbReference>
<evidence type="ECO:0000313" key="9">
    <source>
        <dbReference type="Proteomes" id="UP000001401"/>
    </source>
</evidence>
<comment type="similarity">
    <text evidence="1 6">Belongs to the bacterial solute-binding protein 1 family.</text>
</comment>
<dbReference type="EMBL" id="CP002394">
    <property type="protein sequence ID" value="ADU32032.1"/>
    <property type="molecule type" value="Genomic_DNA"/>
</dbReference>
<proteinExistence type="inferred from homology"/>
<evidence type="ECO:0000256" key="3">
    <source>
        <dbReference type="ARBA" id="ARBA00022597"/>
    </source>
</evidence>
<dbReference type="HOGENOM" id="CLU_031285_17_2_9"/>
<dbReference type="eggNOG" id="COG2182">
    <property type="taxonomic scope" value="Bacteria"/>
</dbReference>
<keyword evidence="4 6" id="KW-0732">Signal</keyword>
<keyword evidence="3 6" id="KW-0762">Sugar transport</keyword>
<dbReference type="KEGG" id="bco:Bcell_3792"/>
<keyword evidence="6" id="KW-1003">Cell membrane</keyword>
<organism evidence="8 9">
    <name type="scientific">Evansella cellulosilytica (strain ATCC 21833 / DSM 2522 / FERM P-1141 / JCM 9156 / N-4)</name>
    <name type="common">Bacillus cellulosilyticus</name>
    <dbReference type="NCBI Taxonomy" id="649639"/>
    <lineage>
        <taxon>Bacteria</taxon>
        <taxon>Bacillati</taxon>
        <taxon>Bacillota</taxon>
        <taxon>Bacilli</taxon>
        <taxon>Bacillales</taxon>
        <taxon>Bacillaceae</taxon>
        <taxon>Evansella</taxon>
    </lineage>
</organism>
<keyword evidence="2 6" id="KW-0813">Transport</keyword>
<dbReference type="PROSITE" id="PS51257">
    <property type="entry name" value="PROKAR_LIPOPROTEIN"/>
    <property type="match status" value="1"/>
</dbReference>
<dbReference type="GO" id="GO:0042956">
    <property type="term" value="P:maltodextrin transmembrane transport"/>
    <property type="evidence" value="ECO:0007669"/>
    <property type="project" value="TreeGrafter"/>
</dbReference>
<dbReference type="PRINTS" id="PR00181">
    <property type="entry name" value="MALTOSEBP"/>
</dbReference>
<feature type="chain" id="PRO_5039755383" description="Maltodextrin-binding protein" evidence="6">
    <location>
        <begin position="23"/>
        <end position="431"/>
    </location>
</feature>
<dbReference type="InterPro" id="IPR006059">
    <property type="entry name" value="SBP"/>
</dbReference>
<dbReference type="PANTHER" id="PTHR30061:SF50">
    <property type="entry name" value="MALTOSE_MALTODEXTRIN-BINDING PERIPLASMIC PROTEIN"/>
    <property type="match status" value="1"/>
</dbReference>
<protein>
    <recommendedName>
        <fullName evidence="5 6">Maltodextrin-binding protein</fullName>
    </recommendedName>
</protein>
<dbReference type="STRING" id="649639.Bcell_3792"/>
<feature type="region of interest" description="Disordered" evidence="7">
    <location>
        <begin position="30"/>
        <end position="55"/>
    </location>
</feature>
<dbReference type="GO" id="GO:0015768">
    <property type="term" value="P:maltose transport"/>
    <property type="evidence" value="ECO:0007669"/>
    <property type="project" value="TreeGrafter"/>
</dbReference>
<dbReference type="PROSITE" id="PS01037">
    <property type="entry name" value="SBP_BACTERIAL_1"/>
    <property type="match status" value="1"/>
</dbReference>
<evidence type="ECO:0000256" key="6">
    <source>
        <dbReference type="RuleBase" id="RU365005"/>
    </source>
</evidence>
<evidence type="ECO:0000256" key="5">
    <source>
        <dbReference type="ARBA" id="ARBA00030303"/>
    </source>
</evidence>
<feature type="signal peptide" evidence="6">
    <location>
        <begin position="1"/>
        <end position="22"/>
    </location>
</feature>
<dbReference type="OrthoDB" id="9766758at2"/>
<evidence type="ECO:0000256" key="7">
    <source>
        <dbReference type="SAM" id="MobiDB-lite"/>
    </source>
</evidence>
<comment type="subcellular location">
    <subcellularLocation>
        <location evidence="6">Cell membrane</location>
        <topology evidence="6">Lipid-anchor</topology>
    </subcellularLocation>
</comment>
<dbReference type="SUPFAM" id="SSF53850">
    <property type="entry name" value="Periplasmic binding protein-like II"/>
    <property type="match status" value="1"/>
</dbReference>
<feature type="compositionally biased region" description="Acidic residues" evidence="7">
    <location>
        <begin position="37"/>
        <end position="55"/>
    </location>
</feature>
<reference evidence="8 9" key="1">
    <citation type="submission" date="2010-12" db="EMBL/GenBank/DDBJ databases">
        <title>Complete sequence of Bacillus cellulosilyticus DSM 2522.</title>
        <authorList>
            <consortium name="US DOE Joint Genome Institute"/>
            <person name="Lucas S."/>
            <person name="Copeland A."/>
            <person name="Lapidus A."/>
            <person name="Cheng J.-F."/>
            <person name="Bruce D."/>
            <person name="Goodwin L."/>
            <person name="Pitluck S."/>
            <person name="Chertkov O."/>
            <person name="Detter J.C."/>
            <person name="Han C."/>
            <person name="Tapia R."/>
            <person name="Land M."/>
            <person name="Hauser L."/>
            <person name="Jeffries C."/>
            <person name="Kyrpides N."/>
            <person name="Ivanova N."/>
            <person name="Mikhailova N."/>
            <person name="Brumm P."/>
            <person name="Mead D."/>
            <person name="Woyke T."/>
        </authorList>
    </citation>
    <scope>NUCLEOTIDE SEQUENCE [LARGE SCALE GENOMIC DNA]</scope>
    <source>
        <strain evidence="9">ATCC 21833 / DSM 2522 / FERM P-1141 / JCM 9156 / N-4</strain>
    </source>
</reference>
<dbReference type="RefSeq" id="WP_013490363.1">
    <property type="nucleotide sequence ID" value="NC_014829.1"/>
</dbReference>
<dbReference type="InterPro" id="IPR006060">
    <property type="entry name" value="Maltose/Cyclodextrin-bd"/>
</dbReference>